<dbReference type="InterPro" id="IPR052517">
    <property type="entry name" value="GlcG_carb_metab_protein"/>
</dbReference>
<gene>
    <name evidence="1" type="ORF">KL86DPRO_60146</name>
</gene>
<evidence type="ECO:0008006" key="2">
    <source>
        <dbReference type="Google" id="ProtNLM"/>
    </source>
</evidence>
<proteinExistence type="predicted"/>
<sequence length="137" mass="14284">MERITLDAAWKATAAMLERAGADGGEPVALCVVDATGTVITLARMDNVPERIAAIVTGKAYTAARLRKSTAAFRRRLVEGNFTLGDFCDDKLTSLPGGVPVFDGKTCLGAVGVSGRRLEEDEELADAFAAVIVAGLG</sequence>
<accession>A0A212KFH7</accession>
<dbReference type="Gene3D" id="3.30.450.150">
    <property type="entry name" value="Haem-degrading domain"/>
    <property type="match status" value="1"/>
</dbReference>
<dbReference type="PANTHER" id="PTHR34309">
    <property type="entry name" value="SLR1406 PROTEIN"/>
    <property type="match status" value="1"/>
</dbReference>
<name>A0A212KFH7_9DELT</name>
<reference evidence="1" key="1">
    <citation type="submission" date="2016-04" db="EMBL/GenBank/DDBJ databases">
        <authorList>
            <person name="Evans L.H."/>
            <person name="Alamgir A."/>
            <person name="Owens N."/>
            <person name="Weber N.D."/>
            <person name="Virtaneva K."/>
            <person name="Barbian K."/>
            <person name="Babar A."/>
            <person name="Rosenke K."/>
        </authorList>
    </citation>
    <scope>NUCLEOTIDE SEQUENCE</scope>
    <source>
        <strain evidence="1">86</strain>
    </source>
</reference>
<evidence type="ECO:0000313" key="1">
    <source>
        <dbReference type="EMBL" id="SBW10392.1"/>
    </source>
</evidence>
<dbReference type="Pfam" id="PF03928">
    <property type="entry name" value="HbpS-like"/>
    <property type="match status" value="1"/>
</dbReference>
<organism evidence="1">
    <name type="scientific">uncultured delta proteobacterium</name>
    <dbReference type="NCBI Taxonomy" id="34034"/>
    <lineage>
        <taxon>Bacteria</taxon>
        <taxon>Deltaproteobacteria</taxon>
        <taxon>environmental samples</taxon>
    </lineage>
</organism>
<dbReference type="InterPro" id="IPR038084">
    <property type="entry name" value="PduO/GlcC-like_sf"/>
</dbReference>
<dbReference type="EMBL" id="FLUQ01000006">
    <property type="protein sequence ID" value="SBW10392.1"/>
    <property type="molecule type" value="Genomic_DNA"/>
</dbReference>
<protein>
    <recommendedName>
        <fullName evidence="2">Heme-binding protein</fullName>
    </recommendedName>
</protein>
<dbReference type="PANTHER" id="PTHR34309:SF10">
    <property type="entry name" value="SLR1406 PROTEIN"/>
    <property type="match status" value="1"/>
</dbReference>
<dbReference type="AlphaFoldDB" id="A0A212KFH7"/>
<dbReference type="SUPFAM" id="SSF143744">
    <property type="entry name" value="GlcG-like"/>
    <property type="match status" value="1"/>
</dbReference>
<dbReference type="InterPro" id="IPR005624">
    <property type="entry name" value="PduO/GlcC-like"/>
</dbReference>